<dbReference type="EMBL" id="LTBA01000107">
    <property type="protein sequence ID" value="KYH28019.1"/>
    <property type="molecule type" value="Genomic_DNA"/>
</dbReference>
<gene>
    <name evidence="1" type="ORF">CLTEP_27790</name>
</gene>
<organism evidence="1 2">
    <name type="scientific">Clostridium tepidiprofundi DSM 19306</name>
    <dbReference type="NCBI Taxonomy" id="1121338"/>
    <lineage>
        <taxon>Bacteria</taxon>
        <taxon>Bacillati</taxon>
        <taxon>Bacillota</taxon>
        <taxon>Clostridia</taxon>
        <taxon>Eubacteriales</taxon>
        <taxon>Clostridiaceae</taxon>
        <taxon>Clostridium</taxon>
    </lineage>
</organism>
<keyword evidence="2" id="KW-1185">Reference proteome</keyword>
<proteinExistence type="predicted"/>
<evidence type="ECO:0000313" key="2">
    <source>
        <dbReference type="Proteomes" id="UP000075531"/>
    </source>
</evidence>
<dbReference type="Proteomes" id="UP000075531">
    <property type="component" value="Unassembled WGS sequence"/>
</dbReference>
<dbReference type="RefSeq" id="WP_066827650.1">
    <property type="nucleotide sequence ID" value="NZ_LTBA01000107.1"/>
</dbReference>
<evidence type="ECO:0000313" key="1">
    <source>
        <dbReference type="EMBL" id="KYH28019.1"/>
    </source>
</evidence>
<protein>
    <submittedName>
        <fullName evidence="1">Uncharacterized protein</fullName>
    </submittedName>
</protein>
<name>A0A151AK41_9CLOT</name>
<reference evidence="1 2" key="1">
    <citation type="submission" date="2016-02" db="EMBL/GenBank/DDBJ databases">
        <title>Genome sequence of Clostridium tepidiprofundi DSM 19306.</title>
        <authorList>
            <person name="Poehlein A."/>
            <person name="Daniel R."/>
        </authorList>
    </citation>
    <scope>NUCLEOTIDE SEQUENCE [LARGE SCALE GENOMIC DNA]</scope>
    <source>
        <strain evidence="1 2">DSM 19306</strain>
    </source>
</reference>
<dbReference type="PATRIC" id="fig|1121338.3.peg.2928"/>
<comment type="caution">
    <text evidence="1">The sequence shown here is derived from an EMBL/GenBank/DDBJ whole genome shotgun (WGS) entry which is preliminary data.</text>
</comment>
<accession>A0A151AK41</accession>
<sequence>MASSSLGETVENNGYEVFLLKDGNKKIIEKGRLLGLVKNGFIYKKYIPNAENGEGKVYVKILKE</sequence>
<dbReference type="AlphaFoldDB" id="A0A151AK41"/>